<evidence type="ECO:0000256" key="3">
    <source>
        <dbReference type="ARBA" id="ARBA00023125"/>
    </source>
</evidence>
<feature type="domain" description="Response regulatory" evidence="7">
    <location>
        <begin position="3"/>
        <end position="119"/>
    </location>
</feature>
<sequence>MIRILVVDDHAVVRAGVRHFIADIPGMEISAEAGTAQEAIRLIRSQDFDVILLDIAMPDKSGVEVLKQIKREKPDLPVLILSMHPESRYAVQILRSGAAGYVQKEALATELVNAINTIVRGHKYISPTVAELLTADPATTDKEKPLHELLSAREYQIFYKLGQGEGVTKIADDLCLSVKTVSTYRSRVLEKMNMTNNADIIYYAIKQNLID</sequence>
<organism evidence="8 9">
    <name type="scientific">Noviherbaspirillum pedocola</name>
    <dbReference type="NCBI Taxonomy" id="2801341"/>
    <lineage>
        <taxon>Bacteria</taxon>
        <taxon>Pseudomonadati</taxon>
        <taxon>Pseudomonadota</taxon>
        <taxon>Betaproteobacteria</taxon>
        <taxon>Burkholderiales</taxon>
        <taxon>Oxalobacteraceae</taxon>
        <taxon>Noviherbaspirillum</taxon>
    </lineage>
</organism>
<evidence type="ECO:0000313" key="9">
    <source>
        <dbReference type="Proteomes" id="UP000622890"/>
    </source>
</evidence>
<dbReference type="RefSeq" id="WP_200591538.1">
    <property type="nucleotide sequence ID" value="NZ_JAEPBG010000003.1"/>
</dbReference>
<dbReference type="SMART" id="SM00421">
    <property type="entry name" value="HTH_LUXR"/>
    <property type="match status" value="1"/>
</dbReference>
<keyword evidence="1 5" id="KW-0597">Phosphoprotein</keyword>
<evidence type="ECO:0000256" key="4">
    <source>
        <dbReference type="ARBA" id="ARBA00023163"/>
    </source>
</evidence>
<dbReference type="CDD" id="cd17535">
    <property type="entry name" value="REC_NarL-like"/>
    <property type="match status" value="1"/>
</dbReference>
<dbReference type="Gene3D" id="3.40.50.2300">
    <property type="match status" value="1"/>
</dbReference>
<dbReference type="GO" id="GO:0006355">
    <property type="term" value="P:regulation of DNA-templated transcription"/>
    <property type="evidence" value="ECO:0007669"/>
    <property type="project" value="InterPro"/>
</dbReference>
<feature type="modified residue" description="4-aspartylphosphate" evidence="5">
    <location>
        <position position="54"/>
    </location>
</feature>
<dbReference type="InterPro" id="IPR039420">
    <property type="entry name" value="WalR-like"/>
</dbReference>
<dbReference type="GO" id="GO:0003677">
    <property type="term" value="F:DNA binding"/>
    <property type="evidence" value="ECO:0007669"/>
    <property type="project" value="UniProtKB-KW"/>
</dbReference>
<dbReference type="PRINTS" id="PR00038">
    <property type="entry name" value="HTHLUXR"/>
</dbReference>
<dbReference type="InterPro" id="IPR011006">
    <property type="entry name" value="CheY-like_superfamily"/>
</dbReference>
<dbReference type="AlphaFoldDB" id="A0A934SQJ2"/>
<evidence type="ECO:0000259" key="6">
    <source>
        <dbReference type="PROSITE" id="PS50043"/>
    </source>
</evidence>
<dbReference type="InterPro" id="IPR016032">
    <property type="entry name" value="Sig_transdc_resp-reg_C-effctor"/>
</dbReference>
<keyword evidence="9" id="KW-1185">Reference proteome</keyword>
<evidence type="ECO:0000256" key="2">
    <source>
        <dbReference type="ARBA" id="ARBA00023015"/>
    </source>
</evidence>
<reference evidence="8" key="1">
    <citation type="submission" date="2021-01" db="EMBL/GenBank/DDBJ databases">
        <title>Genome sequence of strain Noviherbaspirillum sp. DKR-6.</title>
        <authorList>
            <person name="Chaudhary D.K."/>
        </authorList>
    </citation>
    <scope>NUCLEOTIDE SEQUENCE</scope>
    <source>
        <strain evidence="8">DKR-6</strain>
    </source>
</reference>
<dbReference type="Proteomes" id="UP000622890">
    <property type="component" value="Unassembled WGS sequence"/>
</dbReference>
<comment type="caution">
    <text evidence="8">The sequence shown here is derived from an EMBL/GenBank/DDBJ whole genome shotgun (WGS) entry which is preliminary data.</text>
</comment>
<dbReference type="PROSITE" id="PS50110">
    <property type="entry name" value="RESPONSE_REGULATORY"/>
    <property type="match status" value="1"/>
</dbReference>
<dbReference type="EMBL" id="JAEPBG010000003">
    <property type="protein sequence ID" value="MBK4734760.1"/>
    <property type="molecule type" value="Genomic_DNA"/>
</dbReference>
<dbReference type="GO" id="GO:0000160">
    <property type="term" value="P:phosphorelay signal transduction system"/>
    <property type="evidence" value="ECO:0007669"/>
    <property type="project" value="InterPro"/>
</dbReference>
<dbReference type="Pfam" id="PF00196">
    <property type="entry name" value="GerE"/>
    <property type="match status" value="1"/>
</dbReference>
<dbReference type="InterPro" id="IPR058245">
    <property type="entry name" value="NreC/VraR/RcsB-like_REC"/>
</dbReference>
<dbReference type="PROSITE" id="PS50043">
    <property type="entry name" value="HTH_LUXR_2"/>
    <property type="match status" value="1"/>
</dbReference>
<protein>
    <submittedName>
        <fullName evidence="8">Response regulator transcription factor</fullName>
    </submittedName>
</protein>
<name>A0A934SQJ2_9BURK</name>
<feature type="domain" description="HTH luxR-type" evidence="6">
    <location>
        <begin position="143"/>
        <end position="208"/>
    </location>
</feature>
<dbReference type="SMART" id="SM00448">
    <property type="entry name" value="REC"/>
    <property type="match status" value="1"/>
</dbReference>
<dbReference type="InterPro" id="IPR000792">
    <property type="entry name" value="Tscrpt_reg_LuxR_C"/>
</dbReference>
<evidence type="ECO:0000259" key="7">
    <source>
        <dbReference type="PROSITE" id="PS50110"/>
    </source>
</evidence>
<evidence type="ECO:0000256" key="5">
    <source>
        <dbReference type="PROSITE-ProRule" id="PRU00169"/>
    </source>
</evidence>
<dbReference type="CDD" id="cd06170">
    <property type="entry name" value="LuxR_C_like"/>
    <property type="match status" value="1"/>
</dbReference>
<dbReference type="Pfam" id="PF00072">
    <property type="entry name" value="Response_reg"/>
    <property type="match status" value="1"/>
</dbReference>
<keyword evidence="3" id="KW-0238">DNA-binding</keyword>
<dbReference type="SUPFAM" id="SSF46894">
    <property type="entry name" value="C-terminal effector domain of the bipartite response regulators"/>
    <property type="match status" value="1"/>
</dbReference>
<accession>A0A934SQJ2</accession>
<dbReference type="PANTHER" id="PTHR43214:SF41">
    <property type="entry name" value="NITRATE_NITRITE RESPONSE REGULATOR PROTEIN NARP"/>
    <property type="match status" value="1"/>
</dbReference>
<gene>
    <name evidence="8" type="ORF">JJB74_09105</name>
</gene>
<keyword evidence="4" id="KW-0804">Transcription</keyword>
<dbReference type="PANTHER" id="PTHR43214">
    <property type="entry name" value="TWO-COMPONENT RESPONSE REGULATOR"/>
    <property type="match status" value="1"/>
</dbReference>
<dbReference type="PROSITE" id="PS00622">
    <property type="entry name" value="HTH_LUXR_1"/>
    <property type="match status" value="1"/>
</dbReference>
<dbReference type="SUPFAM" id="SSF52172">
    <property type="entry name" value="CheY-like"/>
    <property type="match status" value="1"/>
</dbReference>
<proteinExistence type="predicted"/>
<evidence type="ECO:0000256" key="1">
    <source>
        <dbReference type="ARBA" id="ARBA00022553"/>
    </source>
</evidence>
<evidence type="ECO:0000313" key="8">
    <source>
        <dbReference type="EMBL" id="MBK4734760.1"/>
    </source>
</evidence>
<dbReference type="InterPro" id="IPR001789">
    <property type="entry name" value="Sig_transdc_resp-reg_receiver"/>
</dbReference>
<keyword evidence="2" id="KW-0805">Transcription regulation</keyword>